<protein>
    <recommendedName>
        <fullName evidence="4">Transcription factor Iwr1 domain-containing protein</fullName>
    </recommendedName>
</protein>
<organism evidence="2 3">
    <name type="scientific">Lithocarpus litseifolius</name>
    <dbReference type="NCBI Taxonomy" id="425828"/>
    <lineage>
        <taxon>Eukaryota</taxon>
        <taxon>Viridiplantae</taxon>
        <taxon>Streptophyta</taxon>
        <taxon>Embryophyta</taxon>
        <taxon>Tracheophyta</taxon>
        <taxon>Spermatophyta</taxon>
        <taxon>Magnoliopsida</taxon>
        <taxon>eudicotyledons</taxon>
        <taxon>Gunneridae</taxon>
        <taxon>Pentapetalae</taxon>
        <taxon>rosids</taxon>
        <taxon>fabids</taxon>
        <taxon>Fagales</taxon>
        <taxon>Fagaceae</taxon>
        <taxon>Lithocarpus</taxon>
    </lineage>
</organism>
<feature type="compositionally biased region" description="Acidic residues" evidence="1">
    <location>
        <begin position="97"/>
        <end position="115"/>
    </location>
</feature>
<keyword evidence="3" id="KW-1185">Reference proteome</keyword>
<dbReference type="EMBL" id="JAZDWU010000002">
    <property type="protein sequence ID" value="KAL0010862.1"/>
    <property type="molecule type" value="Genomic_DNA"/>
</dbReference>
<name>A0AAW2DM51_9ROSI</name>
<dbReference type="AlphaFoldDB" id="A0AAW2DM51"/>
<proteinExistence type="predicted"/>
<comment type="caution">
    <text evidence="2">The sequence shown here is derived from an EMBL/GenBank/DDBJ whole genome shotgun (WGS) entry which is preliminary data.</text>
</comment>
<evidence type="ECO:0000313" key="3">
    <source>
        <dbReference type="Proteomes" id="UP001459277"/>
    </source>
</evidence>
<evidence type="ECO:0000256" key="1">
    <source>
        <dbReference type="SAM" id="MobiDB-lite"/>
    </source>
</evidence>
<accession>A0AAW2DM51</accession>
<gene>
    <name evidence="2" type="ORF">SO802_005970</name>
</gene>
<sequence>MNYLLGINLGRTMKKPTVQVLMIPIATAPFRLGYKCTDDDLLEMEVRKMARAKAKAKRHPCPPEPLKSYTPTLNGKFVNAIGGSLNRDLILSSDSGHDDDDINNDSESNNSEDYDSQYSGNDWGDPTSDREDEDAYFYYEEYDDDVDYYDEDIEDDAEANRWSDTNSDQYKLINVLEDAREEIGQPNDADYDDYPYGHLSDWSCITDVSSRPGPRYDKYGREILELGFYYDSKPGTPTPHTKE</sequence>
<reference evidence="2 3" key="1">
    <citation type="submission" date="2024-01" db="EMBL/GenBank/DDBJ databases">
        <title>A telomere-to-telomere, gap-free genome of sweet tea (Lithocarpus litseifolius).</title>
        <authorList>
            <person name="Zhou J."/>
        </authorList>
    </citation>
    <scope>NUCLEOTIDE SEQUENCE [LARGE SCALE GENOMIC DNA]</scope>
    <source>
        <strain evidence="2">Zhou-2022a</strain>
        <tissue evidence="2">Leaf</tissue>
    </source>
</reference>
<feature type="region of interest" description="Disordered" evidence="1">
    <location>
        <begin position="91"/>
        <end position="131"/>
    </location>
</feature>
<evidence type="ECO:0000313" key="2">
    <source>
        <dbReference type="EMBL" id="KAL0010862.1"/>
    </source>
</evidence>
<dbReference type="Proteomes" id="UP001459277">
    <property type="component" value="Unassembled WGS sequence"/>
</dbReference>
<evidence type="ECO:0008006" key="4">
    <source>
        <dbReference type="Google" id="ProtNLM"/>
    </source>
</evidence>